<evidence type="ECO:0000256" key="8">
    <source>
        <dbReference type="ARBA" id="ARBA00023180"/>
    </source>
</evidence>
<evidence type="ECO:0000256" key="1">
    <source>
        <dbReference type="ARBA" id="ARBA00004167"/>
    </source>
</evidence>
<protein>
    <submittedName>
        <fullName evidence="11">Uncharacterized protein</fullName>
    </submittedName>
</protein>
<organism evidence="11 12">
    <name type="scientific">Rhypophila decipiens</name>
    <dbReference type="NCBI Taxonomy" id="261697"/>
    <lineage>
        <taxon>Eukaryota</taxon>
        <taxon>Fungi</taxon>
        <taxon>Dikarya</taxon>
        <taxon>Ascomycota</taxon>
        <taxon>Pezizomycotina</taxon>
        <taxon>Sordariomycetes</taxon>
        <taxon>Sordariomycetidae</taxon>
        <taxon>Sordariales</taxon>
        <taxon>Naviculisporaceae</taxon>
        <taxon>Rhypophila</taxon>
    </lineage>
</organism>
<sequence length="268" mass="29869">MAGIRYDQAADSESASFLRESEDPKLPARGAVRRNGTSSHIAVPRCLAYTALLFMFVNFVTLIAILHIVSLDGQLHERIESGLSETLFGKIPKSTVVFKPDKTFNVDPFGPDSLEGPWNNLSPYGKGHIRVENPSALGLSGGFPLDDSKHGPEEYTISMFHQLHCLAAIQSKMSRLLDWYHDTNDKEYLKFSLNQEHMSDDHIYHCVDYIRQSIMCSGDTTLEKARAGENGKPARGVDGWDVVHECPSFDAIFQFAAAHRSRNITGIQ</sequence>
<comment type="subcellular location">
    <subcellularLocation>
        <location evidence="1">Membrane</location>
        <topology evidence="1">Single-pass membrane protein</topology>
    </subcellularLocation>
</comment>
<accession>A0AAN6XZL0</accession>
<dbReference type="PANTHER" id="PTHR33365:SF11">
    <property type="entry name" value="TAT PATHWAY SIGNAL SEQUENCE"/>
    <property type="match status" value="1"/>
</dbReference>
<dbReference type="PANTHER" id="PTHR33365">
    <property type="entry name" value="YALI0B05434P"/>
    <property type="match status" value="1"/>
</dbReference>
<keyword evidence="7 10" id="KW-0472">Membrane</keyword>
<name>A0AAN6XZL0_9PEZI</name>
<evidence type="ECO:0000256" key="2">
    <source>
        <dbReference type="ARBA" id="ARBA00004685"/>
    </source>
</evidence>
<dbReference type="EMBL" id="MU858297">
    <property type="protein sequence ID" value="KAK4207407.1"/>
    <property type="molecule type" value="Genomic_DNA"/>
</dbReference>
<evidence type="ECO:0000256" key="9">
    <source>
        <dbReference type="ARBA" id="ARBA00035112"/>
    </source>
</evidence>
<evidence type="ECO:0000313" key="11">
    <source>
        <dbReference type="EMBL" id="KAK4207407.1"/>
    </source>
</evidence>
<keyword evidence="6" id="KW-0843">Virulence</keyword>
<dbReference type="InterPro" id="IPR021765">
    <property type="entry name" value="UstYa-like"/>
</dbReference>
<evidence type="ECO:0000256" key="7">
    <source>
        <dbReference type="ARBA" id="ARBA00023136"/>
    </source>
</evidence>
<keyword evidence="8" id="KW-0325">Glycoprotein</keyword>
<dbReference type="GO" id="GO:0016020">
    <property type="term" value="C:membrane"/>
    <property type="evidence" value="ECO:0007669"/>
    <property type="project" value="UniProtKB-SubCell"/>
</dbReference>
<comment type="pathway">
    <text evidence="2">Mycotoxin biosynthesis.</text>
</comment>
<dbReference type="GO" id="GO:0016491">
    <property type="term" value="F:oxidoreductase activity"/>
    <property type="evidence" value="ECO:0007669"/>
    <property type="project" value="UniProtKB-KW"/>
</dbReference>
<reference evidence="11" key="1">
    <citation type="journal article" date="2023" name="Mol. Phylogenet. Evol.">
        <title>Genome-scale phylogeny and comparative genomics of the fungal order Sordariales.</title>
        <authorList>
            <person name="Hensen N."/>
            <person name="Bonometti L."/>
            <person name="Westerberg I."/>
            <person name="Brannstrom I.O."/>
            <person name="Guillou S."/>
            <person name="Cros-Aarteil S."/>
            <person name="Calhoun S."/>
            <person name="Haridas S."/>
            <person name="Kuo A."/>
            <person name="Mondo S."/>
            <person name="Pangilinan J."/>
            <person name="Riley R."/>
            <person name="LaButti K."/>
            <person name="Andreopoulos B."/>
            <person name="Lipzen A."/>
            <person name="Chen C."/>
            <person name="Yan M."/>
            <person name="Daum C."/>
            <person name="Ng V."/>
            <person name="Clum A."/>
            <person name="Steindorff A."/>
            <person name="Ohm R.A."/>
            <person name="Martin F."/>
            <person name="Silar P."/>
            <person name="Natvig D.O."/>
            <person name="Lalanne C."/>
            <person name="Gautier V."/>
            <person name="Ament-Velasquez S.L."/>
            <person name="Kruys A."/>
            <person name="Hutchinson M.I."/>
            <person name="Powell A.J."/>
            <person name="Barry K."/>
            <person name="Miller A.N."/>
            <person name="Grigoriev I.V."/>
            <person name="Debuchy R."/>
            <person name="Gladieux P."/>
            <person name="Hiltunen Thoren M."/>
            <person name="Johannesson H."/>
        </authorList>
    </citation>
    <scope>NUCLEOTIDE SEQUENCE</scope>
    <source>
        <strain evidence="11">PSN293</strain>
    </source>
</reference>
<evidence type="ECO:0000313" key="12">
    <source>
        <dbReference type="Proteomes" id="UP001301769"/>
    </source>
</evidence>
<keyword evidence="4 10" id="KW-1133">Transmembrane helix</keyword>
<keyword evidence="5" id="KW-0560">Oxidoreductase</keyword>
<feature type="transmembrane region" description="Helical" evidence="10">
    <location>
        <begin position="47"/>
        <end position="69"/>
    </location>
</feature>
<proteinExistence type="inferred from homology"/>
<evidence type="ECO:0000256" key="5">
    <source>
        <dbReference type="ARBA" id="ARBA00023002"/>
    </source>
</evidence>
<keyword evidence="12" id="KW-1185">Reference proteome</keyword>
<dbReference type="AlphaFoldDB" id="A0AAN6XZL0"/>
<gene>
    <name evidence="11" type="ORF">QBC37DRAFT_392792</name>
</gene>
<keyword evidence="3 10" id="KW-0812">Transmembrane</keyword>
<dbReference type="Pfam" id="PF11807">
    <property type="entry name" value="UstYa"/>
    <property type="match status" value="1"/>
</dbReference>
<dbReference type="Proteomes" id="UP001301769">
    <property type="component" value="Unassembled WGS sequence"/>
</dbReference>
<reference evidence="11" key="2">
    <citation type="submission" date="2023-05" db="EMBL/GenBank/DDBJ databases">
        <authorList>
            <consortium name="Lawrence Berkeley National Laboratory"/>
            <person name="Steindorff A."/>
            <person name="Hensen N."/>
            <person name="Bonometti L."/>
            <person name="Westerberg I."/>
            <person name="Brannstrom I.O."/>
            <person name="Guillou S."/>
            <person name="Cros-Aarteil S."/>
            <person name="Calhoun S."/>
            <person name="Haridas S."/>
            <person name="Kuo A."/>
            <person name="Mondo S."/>
            <person name="Pangilinan J."/>
            <person name="Riley R."/>
            <person name="Labutti K."/>
            <person name="Andreopoulos B."/>
            <person name="Lipzen A."/>
            <person name="Chen C."/>
            <person name="Yanf M."/>
            <person name="Daum C."/>
            <person name="Ng V."/>
            <person name="Clum A."/>
            <person name="Ohm R."/>
            <person name="Martin F."/>
            <person name="Silar P."/>
            <person name="Natvig D."/>
            <person name="Lalanne C."/>
            <person name="Gautier V."/>
            <person name="Ament-Velasquez S.L."/>
            <person name="Kruys A."/>
            <person name="Hutchinson M.I."/>
            <person name="Powell A.J."/>
            <person name="Barry K."/>
            <person name="Miller A.N."/>
            <person name="Grigoriev I.V."/>
            <person name="Debuchy R."/>
            <person name="Gladieux P."/>
            <person name="Thoren M.H."/>
            <person name="Johannesson H."/>
        </authorList>
    </citation>
    <scope>NUCLEOTIDE SEQUENCE</scope>
    <source>
        <strain evidence="11">PSN293</strain>
    </source>
</reference>
<evidence type="ECO:0000256" key="6">
    <source>
        <dbReference type="ARBA" id="ARBA00023026"/>
    </source>
</evidence>
<evidence type="ECO:0000256" key="3">
    <source>
        <dbReference type="ARBA" id="ARBA00022692"/>
    </source>
</evidence>
<comment type="caution">
    <text evidence="11">The sequence shown here is derived from an EMBL/GenBank/DDBJ whole genome shotgun (WGS) entry which is preliminary data.</text>
</comment>
<evidence type="ECO:0000256" key="10">
    <source>
        <dbReference type="SAM" id="Phobius"/>
    </source>
</evidence>
<evidence type="ECO:0000256" key="4">
    <source>
        <dbReference type="ARBA" id="ARBA00022989"/>
    </source>
</evidence>
<comment type="similarity">
    <text evidence="9">Belongs to the ustYa family.</text>
</comment>
<dbReference type="GO" id="GO:0043386">
    <property type="term" value="P:mycotoxin biosynthetic process"/>
    <property type="evidence" value="ECO:0007669"/>
    <property type="project" value="InterPro"/>
</dbReference>